<dbReference type="InterPro" id="IPR036388">
    <property type="entry name" value="WH-like_DNA-bd_sf"/>
</dbReference>
<evidence type="ECO:0000256" key="5">
    <source>
        <dbReference type="SAM" id="MobiDB-lite"/>
    </source>
</evidence>
<evidence type="ECO:0000313" key="9">
    <source>
        <dbReference type="EMBL" id="SJM57840.1"/>
    </source>
</evidence>
<dbReference type="InterPro" id="IPR011434">
    <property type="entry name" value="Ltp-like_HTH"/>
</dbReference>
<name>A0A1R4FP74_9MICC</name>
<feature type="transmembrane region" description="Helical" evidence="6">
    <location>
        <begin position="28"/>
        <end position="48"/>
    </location>
</feature>
<dbReference type="EMBL" id="FUHW01000021">
    <property type="protein sequence ID" value="SJM57840.1"/>
    <property type="molecule type" value="Genomic_DNA"/>
</dbReference>
<dbReference type="Gene3D" id="1.10.10.10">
    <property type="entry name" value="Winged helix-like DNA-binding domain superfamily/Winged helix DNA-binding domain"/>
    <property type="match status" value="2"/>
</dbReference>
<feature type="domain" description="TM2" evidence="7">
    <location>
        <begin position="25"/>
        <end position="73"/>
    </location>
</feature>
<keyword evidence="3 6" id="KW-1133">Transmembrane helix</keyword>
<reference evidence="9 10" key="1">
    <citation type="submission" date="2017-02" db="EMBL/GenBank/DDBJ databases">
        <authorList>
            <person name="Peterson S.W."/>
        </authorList>
    </citation>
    <scope>NUCLEOTIDE SEQUENCE [LARGE SCALE GENOMIC DNA]</scope>
    <source>
        <strain evidence="9 10">B Ar 00.02</strain>
    </source>
</reference>
<comment type="subcellular location">
    <subcellularLocation>
        <location evidence="1">Membrane</location>
        <topology evidence="1">Multi-pass membrane protein</topology>
    </subcellularLocation>
</comment>
<evidence type="ECO:0000256" key="6">
    <source>
        <dbReference type="SAM" id="Phobius"/>
    </source>
</evidence>
<protein>
    <submittedName>
        <fullName evidence="9">TolA protein</fullName>
    </submittedName>
</protein>
<accession>A0A1R4FP74</accession>
<proteinExistence type="predicted"/>
<evidence type="ECO:0000256" key="1">
    <source>
        <dbReference type="ARBA" id="ARBA00004141"/>
    </source>
</evidence>
<evidence type="ECO:0000256" key="4">
    <source>
        <dbReference type="ARBA" id="ARBA00023136"/>
    </source>
</evidence>
<dbReference type="InterPro" id="IPR007829">
    <property type="entry name" value="TM2"/>
</dbReference>
<organism evidence="9 10">
    <name type="scientific">Arthrobacter rhombi</name>
    <dbReference type="NCBI Taxonomy" id="71253"/>
    <lineage>
        <taxon>Bacteria</taxon>
        <taxon>Bacillati</taxon>
        <taxon>Actinomycetota</taxon>
        <taxon>Actinomycetes</taxon>
        <taxon>Micrococcales</taxon>
        <taxon>Micrococcaceae</taxon>
        <taxon>Arthrobacter</taxon>
    </lineage>
</organism>
<feature type="transmembrane region" description="Helical" evidence="6">
    <location>
        <begin position="54"/>
        <end position="76"/>
    </location>
</feature>
<evidence type="ECO:0000259" key="7">
    <source>
        <dbReference type="Pfam" id="PF05154"/>
    </source>
</evidence>
<evidence type="ECO:0000256" key="2">
    <source>
        <dbReference type="ARBA" id="ARBA00022692"/>
    </source>
</evidence>
<evidence type="ECO:0000259" key="8">
    <source>
        <dbReference type="Pfam" id="PF07553"/>
    </source>
</evidence>
<dbReference type="InterPro" id="IPR050932">
    <property type="entry name" value="TM2D1-3-like"/>
</dbReference>
<keyword evidence="10" id="KW-1185">Reference proteome</keyword>
<dbReference type="PANTHER" id="PTHR21016">
    <property type="entry name" value="BETA-AMYLOID BINDING PROTEIN-RELATED"/>
    <property type="match status" value="1"/>
</dbReference>
<feature type="region of interest" description="Disordered" evidence="5">
    <location>
        <begin position="125"/>
        <end position="191"/>
    </location>
</feature>
<dbReference type="Pfam" id="PF07553">
    <property type="entry name" value="Lipoprotein_Ltp"/>
    <property type="match status" value="2"/>
</dbReference>
<feature type="domain" description="Putative host cell surface-exposed lipoprotein Ltp-like HTH region" evidence="8">
    <location>
        <begin position="276"/>
        <end position="318"/>
    </location>
</feature>
<dbReference type="PANTHER" id="PTHR21016:SF25">
    <property type="entry name" value="TM2 DOMAIN-CONTAINING PROTEIN DDB_G0277895-RELATED"/>
    <property type="match status" value="1"/>
</dbReference>
<dbReference type="Proteomes" id="UP000195913">
    <property type="component" value="Unassembled WGS sequence"/>
</dbReference>
<feature type="compositionally biased region" description="Basic and acidic residues" evidence="5">
    <location>
        <begin position="146"/>
        <end position="190"/>
    </location>
</feature>
<dbReference type="RefSeq" id="WP_086996378.1">
    <property type="nucleotide sequence ID" value="NZ_FUHW01000021.1"/>
</dbReference>
<gene>
    <name evidence="9" type="ORF">FM101_05085</name>
</gene>
<sequence length="322" mass="33920">MSQTPNFAPYPPANGYGYGQPQQSSKSFLATWLLSLLLGMFGVDRFYLGKVGTGILKLITFGGLGVWALVDLILVLANRTRDKRGLPLEGYDQHKKVALIVTLALFALSIIINVAGGGTASVPGPADSAPNASAQAVAQAADDEAAQEKADVEASQKAKDEAAREKADAEASAKAEADAAQEKAAAEKAEATASKKAKAEAAEKKADASKKAKAEAAAQKKAEAAAGTTSQQNAQRAAESYLDYTAFSQPGLIEQLVFEKYSKADATWAVNRLTVDWNEQAAQAAENYLDYTAFSRSGLIEQLVFEGYTPAQAKYGVSKTGL</sequence>
<dbReference type="AlphaFoldDB" id="A0A1R4FP74"/>
<dbReference type="Pfam" id="PF05154">
    <property type="entry name" value="TM2"/>
    <property type="match status" value="1"/>
</dbReference>
<feature type="transmembrane region" description="Helical" evidence="6">
    <location>
        <begin position="97"/>
        <end position="116"/>
    </location>
</feature>
<feature type="compositionally biased region" description="Low complexity" evidence="5">
    <location>
        <begin position="125"/>
        <end position="140"/>
    </location>
</feature>
<dbReference type="GO" id="GO:0016020">
    <property type="term" value="C:membrane"/>
    <property type="evidence" value="ECO:0007669"/>
    <property type="project" value="UniProtKB-SubCell"/>
</dbReference>
<keyword evidence="2 6" id="KW-0812">Transmembrane</keyword>
<evidence type="ECO:0000256" key="3">
    <source>
        <dbReference type="ARBA" id="ARBA00022989"/>
    </source>
</evidence>
<evidence type="ECO:0000313" key="10">
    <source>
        <dbReference type="Proteomes" id="UP000195913"/>
    </source>
</evidence>
<feature type="domain" description="Putative host cell surface-exposed lipoprotein Ltp-like HTH region" evidence="8">
    <location>
        <begin position="231"/>
        <end position="273"/>
    </location>
</feature>
<keyword evidence="4 6" id="KW-0472">Membrane</keyword>